<proteinExistence type="predicted"/>
<dbReference type="AlphaFoldDB" id="I0K6G4"/>
<dbReference type="EMBL" id="HE796683">
    <property type="protein sequence ID" value="CCG99717.1"/>
    <property type="molecule type" value="Genomic_DNA"/>
</dbReference>
<dbReference type="eggNOG" id="COG1765">
    <property type="taxonomic scope" value="Bacteria"/>
</dbReference>
<evidence type="ECO:0000313" key="1">
    <source>
        <dbReference type="EMBL" id="CCG99717.1"/>
    </source>
</evidence>
<dbReference type="InterPro" id="IPR015946">
    <property type="entry name" value="KH_dom-like_a/b"/>
</dbReference>
<protein>
    <submittedName>
        <fullName evidence="1">OsmC family protein</fullName>
    </submittedName>
</protein>
<evidence type="ECO:0000313" key="2">
    <source>
        <dbReference type="Proteomes" id="UP000011058"/>
    </source>
</evidence>
<dbReference type="InterPro" id="IPR036102">
    <property type="entry name" value="OsmC/Ohrsf"/>
</dbReference>
<dbReference type="STRING" id="1166018.FAES_1707"/>
<dbReference type="HOGENOM" id="CLU_100275_5_0_10"/>
<reference evidence="1 2" key="1">
    <citation type="journal article" date="2012" name="J. Bacteriol.">
        <title>Genome Sequence of Fibrella aestuarina BUZ 2T, a Filamentous Marine Bacterium.</title>
        <authorList>
            <person name="Filippini M."/>
            <person name="Qi W."/>
            <person name="Blom J."/>
            <person name="Goesmann A."/>
            <person name="Smits T.H."/>
            <person name="Bagheri H.C."/>
        </authorList>
    </citation>
    <scope>NUCLEOTIDE SEQUENCE [LARGE SCALE GENOMIC DNA]</scope>
    <source>
        <strain evidence="2">BUZ 2T</strain>
    </source>
</reference>
<name>I0K6G4_9BACT</name>
<dbReference type="Proteomes" id="UP000011058">
    <property type="component" value="Chromosome"/>
</dbReference>
<dbReference type="PANTHER" id="PTHR39624:SF2">
    <property type="entry name" value="OSMC-LIKE PROTEIN"/>
    <property type="match status" value="1"/>
</dbReference>
<dbReference type="Pfam" id="PF02566">
    <property type="entry name" value="OsmC"/>
    <property type="match status" value="1"/>
</dbReference>
<dbReference type="KEGG" id="fae:FAES_1707"/>
<dbReference type="PANTHER" id="PTHR39624">
    <property type="entry name" value="PROTEIN INVOLVED IN RIMO-MEDIATED BETA-METHYLTHIOLATION OF RIBOSOMAL PROTEIN S12 YCAO"/>
    <property type="match status" value="1"/>
</dbReference>
<gene>
    <name evidence="1" type="ORF">FAES_1707</name>
</gene>
<keyword evidence="2" id="KW-1185">Reference proteome</keyword>
<sequence>MSVAGLSGECRFLPPQLTPLVGMPTIQISYLGDLRTQDTHLQSGTQIYTDAPTDNQGRGEAFSPTDLVANALGTCILTTMAIFARRDGIELLNSDASVTKIMSTEPPRRIARIEIAMTLRATTAEGTPLTDAQKAKLEKVAHTCPVAISLHPDLEQAVTITWV</sequence>
<dbReference type="PATRIC" id="fig|1166018.3.peg.3443"/>
<accession>I0K6G4</accession>
<dbReference type="Gene3D" id="3.30.300.20">
    <property type="match status" value="1"/>
</dbReference>
<organism evidence="1 2">
    <name type="scientific">Fibrella aestuarina BUZ 2</name>
    <dbReference type="NCBI Taxonomy" id="1166018"/>
    <lineage>
        <taxon>Bacteria</taxon>
        <taxon>Pseudomonadati</taxon>
        <taxon>Bacteroidota</taxon>
        <taxon>Cytophagia</taxon>
        <taxon>Cytophagales</taxon>
        <taxon>Spirosomataceae</taxon>
        <taxon>Fibrella</taxon>
    </lineage>
</organism>
<dbReference type="SUPFAM" id="SSF82784">
    <property type="entry name" value="OsmC-like"/>
    <property type="match status" value="1"/>
</dbReference>
<dbReference type="InterPro" id="IPR003718">
    <property type="entry name" value="OsmC/Ohr_fam"/>
</dbReference>